<dbReference type="Proteomes" id="UP000807504">
    <property type="component" value="Unassembled WGS sequence"/>
</dbReference>
<feature type="compositionally biased region" description="Basic and acidic residues" evidence="1">
    <location>
        <begin position="1"/>
        <end position="16"/>
    </location>
</feature>
<dbReference type="AlphaFoldDB" id="A0A8T0EY43"/>
<feature type="region of interest" description="Disordered" evidence="1">
    <location>
        <begin position="1"/>
        <end position="67"/>
    </location>
</feature>
<gene>
    <name evidence="2" type="ORF">HNY73_012868</name>
</gene>
<organism evidence="2 3">
    <name type="scientific">Argiope bruennichi</name>
    <name type="common">Wasp spider</name>
    <name type="synonym">Aranea bruennichi</name>
    <dbReference type="NCBI Taxonomy" id="94029"/>
    <lineage>
        <taxon>Eukaryota</taxon>
        <taxon>Metazoa</taxon>
        <taxon>Ecdysozoa</taxon>
        <taxon>Arthropoda</taxon>
        <taxon>Chelicerata</taxon>
        <taxon>Arachnida</taxon>
        <taxon>Araneae</taxon>
        <taxon>Araneomorphae</taxon>
        <taxon>Entelegynae</taxon>
        <taxon>Araneoidea</taxon>
        <taxon>Araneidae</taxon>
        <taxon>Argiope</taxon>
    </lineage>
</organism>
<accession>A0A8T0EY43</accession>
<evidence type="ECO:0000313" key="2">
    <source>
        <dbReference type="EMBL" id="KAF8782604.1"/>
    </source>
</evidence>
<evidence type="ECO:0000313" key="3">
    <source>
        <dbReference type="Proteomes" id="UP000807504"/>
    </source>
</evidence>
<evidence type="ECO:0000256" key="1">
    <source>
        <dbReference type="SAM" id="MobiDB-lite"/>
    </source>
</evidence>
<sequence length="97" mass="10473">MAGAQEKRPGKVDHSSGKGNQNTSEPPAKWIRPLSIRKEWVARAGESGKTGDTCQGNDGREPQDECLTNSMRATSVVSKRINKEAGMAISFTFSLPP</sequence>
<protein>
    <submittedName>
        <fullName evidence="2">Uncharacterized protein</fullName>
    </submittedName>
</protein>
<name>A0A8T0EY43_ARGBR</name>
<dbReference type="EMBL" id="JABXBU010001863">
    <property type="protein sequence ID" value="KAF8782604.1"/>
    <property type="molecule type" value="Genomic_DNA"/>
</dbReference>
<keyword evidence="3" id="KW-1185">Reference proteome</keyword>
<reference evidence="2" key="2">
    <citation type="submission" date="2020-06" db="EMBL/GenBank/DDBJ databases">
        <authorList>
            <person name="Sheffer M."/>
        </authorList>
    </citation>
    <scope>NUCLEOTIDE SEQUENCE</scope>
</reference>
<reference evidence="2" key="1">
    <citation type="journal article" date="2020" name="bioRxiv">
        <title>Chromosome-level reference genome of the European wasp spider Argiope bruennichi: a resource for studies on range expansion and evolutionary adaptation.</title>
        <authorList>
            <person name="Sheffer M.M."/>
            <person name="Hoppe A."/>
            <person name="Krehenwinkel H."/>
            <person name="Uhl G."/>
            <person name="Kuss A.W."/>
            <person name="Jensen L."/>
            <person name="Jensen C."/>
            <person name="Gillespie R.G."/>
            <person name="Hoff K.J."/>
            <person name="Prost S."/>
        </authorList>
    </citation>
    <scope>NUCLEOTIDE SEQUENCE</scope>
</reference>
<proteinExistence type="predicted"/>
<comment type="caution">
    <text evidence="2">The sequence shown here is derived from an EMBL/GenBank/DDBJ whole genome shotgun (WGS) entry which is preliminary data.</text>
</comment>